<dbReference type="AlphaFoldDB" id="A0A2P2QEH6"/>
<proteinExistence type="predicted"/>
<sequence>MRLCSQFSNNYIVPCSSLHSHEMNKYANTLHCHQMLSVFTINNAEPH</sequence>
<name>A0A2P2QEH6_RHIMU</name>
<dbReference type="EMBL" id="GGEC01084956">
    <property type="protein sequence ID" value="MBX65440.1"/>
    <property type="molecule type" value="Transcribed_RNA"/>
</dbReference>
<protein>
    <submittedName>
        <fullName evidence="1">Uncharacterized protein</fullName>
    </submittedName>
</protein>
<accession>A0A2P2QEH6</accession>
<reference evidence="1" key="1">
    <citation type="submission" date="2018-02" db="EMBL/GenBank/DDBJ databases">
        <title>Rhizophora mucronata_Transcriptome.</title>
        <authorList>
            <person name="Meera S.P."/>
            <person name="Sreeshan A."/>
            <person name="Augustine A."/>
        </authorList>
    </citation>
    <scope>NUCLEOTIDE SEQUENCE</scope>
    <source>
        <tissue evidence="1">Leaf</tissue>
    </source>
</reference>
<organism evidence="1">
    <name type="scientific">Rhizophora mucronata</name>
    <name type="common">Asiatic mangrove</name>
    <dbReference type="NCBI Taxonomy" id="61149"/>
    <lineage>
        <taxon>Eukaryota</taxon>
        <taxon>Viridiplantae</taxon>
        <taxon>Streptophyta</taxon>
        <taxon>Embryophyta</taxon>
        <taxon>Tracheophyta</taxon>
        <taxon>Spermatophyta</taxon>
        <taxon>Magnoliopsida</taxon>
        <taxon>eudicotyledons</taxon>
        <taxon>Gunneridae</taxon>
        <taxon>Pentapetalae</taxon>
        <taxon>rosids</taxon>
        <taxon>fabids</taxon>
        <taxon>Malpighiales</taxon>
        <taxon>Rhizophoraceae</taxon>
        <taxon>Rhizophora</taxon>
    </lineage>
</organism>
<evidence type="ECO:0000313" key="1">
    <source>
        <dbReference type="EMBL" id="MBX65440.1"/>
    </source>
</evidence>